<organism evidence="2 3">
    <name type="scientific">Amantichitinum ursilacus</name>
    <dbReference type="NCBI Taxonomy" id="857265"/>
    <lineage>
        <taxon>Bacteria</taxon>
        <taxon>Pseudomonadati</taxon>
        <taxon>Pseudomonadota</taxon>
        <taxon>Betaproteobacteria</taxon>
        <taxon>Neisseriales</taxon>
        <taxon>Chitinibacteraceae</taxon>
        <taxon>Amantichitinum</taxon>
    </lineage>
</organism>
<dbReference type="RefSeq" id="WP_053937903.1">
    <property type="nucleotide sequence ID" value="NZ_LAQT01000008.1"/>
</dbReference>
<reference evidence="2 3" key="1">
    <citation type="submission" date="2015-07" db="EMBL/GenBank/DDBJ databases">
        <title>Draft genome sequence of the Amantichitinum ursilacus IGB-41, a new chitin-degrading bacterium.</title>
        <authorList>
            <person name="Kirstahler P."/>
            <person name="Guenther M."/>
            <person name="Grumaz C."/>
            <person name="Rupp S."/>
            <person name="Zibek S."/>
            <person name="Sohn K."/>
        </authorList>
    </citation>
    <scope>NUCLEOTIDE SEQUENCE [LARGE SCALE GENOMIC DNA]</scope>
    <source>
        <strain evidence="2 3">IGB-41</strain>
    </source>
</reference>
<comment type="caution">
    <text evidence="2">The sequence shown here is derived from an EMBL/GenBank/DDBJ whole genome shotgun (WGS) entry which is preliminary data.</text>
</comment>
<evidence type="ECO:0000259" key="1">
    <source>
        <dbReference type="Pfam" id="PF14258"/>
    </source>
</evidence>
<protein>
    <recommendedName>
        <fullName evidence="1">DUF4350 domain-containing protein</fullName>
    </recommendedName>
</protein>
<evidence type="ECO:0000313" key="2">
    <source>
        <dbReference type="EMBL" id="KPC53069.1"/>
    </source>
</evidence>
<name>A0A0N1JSW8_9NEIS</name>
<dbReference type="OrthoDB" id="8753497at2"/>
<dbReference type="EMBL" id="LAQT01000008">
    <property type="protein sequence ID" value="KPC53069.1"/>
    <property type="molecule type" value="Genomic_DNA"/>
</dbReference>
<gene>
    <name evidence="2" type="ORF">WG78_11280</name>
</gene>
<dbReference type="Pfam" id="PF14258">
    <property type="entry name" value="DUF4350"/>
    <property type="match status" value="1"/>
</dbReference>
<feature type="domain" description="DUF4350" evidence="1">
    <location>
        <begin position="46"/>
        <end position="219"/>
    </location>
</feature>
<evidence type="ECO:0000313" key="3">
    <source>
        <dbReference type="Proteomes" id="UP000037939"/>
    </source>
</evidence>
<dbReference type="STRING" id="857265.WG78_11280"/>
<proteinExistence type="predicted"/>
<accession>A0A0N1JSW8</accession>
<dbReference type="Proteomes" id="UP000037939">
    <property type="component" value="Unassembled WGS sequence"/>
</dbReference>
<dbReference type="AlphaFoldDB" id="A0A0N1JSW8"/>
<sequence>MRDSRSLWIAALVAVVLGALGYWIGQHVERVDTPQDLGPTEVALRQPYFAAQRVLENLGQRVMRVQTVADAYPDAHDTVLQPVLDMGESPAILNNQLAAVANGATWIINVDDVISAQGWASNTAYVHMLRGLGVMPARSTSYAARAAIELPGTAYGLQISAPPAPVMHAPRMIAADNGRNQIIVIAHGAGRVVLLTSDTLLKTRVIGQKDNAEVLWQLTRLNGAQRVWLVTEGQSIPWYQRLWHSAAPMLLVLLALLLLSLWRVSWRFGPLLPPAQPVRRSLIEHLEACGRWYWQQRKQHVLLEACRAQLRRSLQRHLPHLATMPAPQLAPRLAQISGRDEHAIGVALTANGDHAPQHFTDQIALLQALTLAIETRHRIAR</sequence>
<dbReference type="InterPro" id="IPR025646">
    <property type="entry name" value="DUF4350"/>
</dbReference>
<keyword evidence="3" id="KW-1185">Reference proteome</keyword>